<sequence>MSASAQIFGRDSFIARAIHGLGTPTWPLRKLEGMLGLTPAKADAPTLNLDPGQSSTYGAFITRTHGTIGQSGNIFWLEGNQLRAVVKKAKKGGKGGGAPAGTATVSYFATFAVGLCEGPIAGVRRIWVGPDLVYDAGSDDLETIIASNQALANFKLYLGSDTQLPDPRIQADRGVANTPAYTGLAYLVVRDLALANYGNSIQGAQIKVEVVGSATELGLRKLSEVEIQGFPSQYVMRPYQSGDGSVFNFYAYDPVAGYTVVGGEYIPNDERLIQISLAGKITRGSAPTSEPLRPQIVSSGAITVQAGTMGDLKVWIPEYFANFAIGAGRQIIPIGTLTNRDTTSVSGSDGDLTANLATEVGRYLQGMAISPDGLLCLILTAPSSFGTTRTADRYFIVDRAATVIESGSVTGDVTDVFLAGSTSGNGNGSMCWSGSYGWAASGIGGNALRVAHFSIANGNLVSTALANQSAPGIGYVAAALDSGVFYVAHKSGSSMYWSVYTSLPAVSLVDVPLSTIVSAEASLSNIIGPDDIDATLLTEAVSGYRITSNGSIRNALEPLRTLYQFDVYPSGYKIKFRSRGTASVVTIPIGDLAADTQLEESREMDSQLPQRVTVQYLDRNRDYDQNEQSDDRIGVEAVDTQDTSIQVVMSGNQAKQIAQKLLNRAWLERTSFAFQLPPIYGYLEPSDVITIDADYASYELHLDSVNPDSDGLISCSGVPNNASLYTSVAVGDEGQQAPVTIPLAGASLLATLDIPLIDETLQNSPGFVSAMTGYTNGYPGGAVFRSNDEGQTWTDLQGFTGKATLGYARNALTANSGALIDQGSALIVDLISGALESVTQDQMLAGANFAAYGADTRWEIIRFQNAALQVDGSYQLTRLVRGDKGTEWATGLHQAGDLFVLLDDPDNAFIGLPVETIGLSRLYRGVTSGQTIDTASDQELTYRGVNLRPLSPAYPVGSRNNSADLAVSVTRRSRLSSSWWITGVSAPVGETTVAYEWDVMSGATVKRTISSSTPARRSGH</sequence>
<dbReference type="EMBL" id="QYUR01000003">
    <property type="protein sequence ID" value="RJG10903.1"/>
    <property type="molecule type" value="Genomic_DNA"/>
</dbReference>
<accession>A0A418XEY0</accession>
<comment type="caution">
    <text evidence="3">The sequence shown here is derived from an EMBL/GenBank/DDBJ whole genome shotgun (WGS) entry which is preliminary data.</text>
</comment>
<dbReference type="Pfam" id="PF13550">
    <property type="entry name" value="Phage-tail_3"/>
    <property type="match status" value="1"/>
</dbReference>
<dbReference type="AlphaFoldDB" id="A0A418XEY0"/>
<name>A0A418XEY0_9PSED</name>
<reference evidence="3 4" key="1">
    <citation type="submission" date="2018-09" db="EMBL/GenBank/DDBJ databases">
        <authorList>
            <person name="Zhu H."/>
        </authorList>
    </citation>
    <scope>NUCLEOTIDE SEQUENCE [LARGE SCALE GENOMIC DNA]</scope>
    <source>
        <strain evidence="3 4">K1S02-6</strain>
    </source>
</reference>
<gene>
    <name evidence="3" type="ORF">D3879_14575</name>
</gene>
<evidence type="ECO:0000313" key="4">
    <source>
        <dbReference type="Proteomes" id="UP000284021"/>
    </source>
</evidence>
<dbReference type="Pfam" id="PF23666">
    <property type="entry name" value="Rcc01698_C"/>
    <property type="match status" value="1"/>
</dbReference>
<proteinExistence type="predicted"/>
<evidence type="ECO:0000259" key="2">
    <source>
        <dbReference type="Pfam" id="PF23666"/>
    </source>
</evidence>
<organism evidence="3 4">
    <name type="scientific">Pseudomonas cavernicola</name>
    <dbReference type="NCBI Taxonomy" id="2320866"/>
    <lineage>
        <taxon>Bacteria</taxon>
        <taxon>Pseudomonadati</taxon>
        <taxon>Pseudomonadota</taxon>
        <taxon>Gammaproteobacteria</taxon>
        <taxon>Pseudomonadales</taxon>
        <taxon>Pseudomonadaceae</taxon>
        <taxon>Pseudomonas</taxon>
    </lineage>
</organism>
<keyword evidence="4" id="KW-1185">Reference proteome</keyword>
<protein>
    <submittedName>
        <fullName evidence="3">Uncharacterized protein</fullName>
    </submittedName>
</protein>
<evidence type="ECO:0000313" key="3">
    <source>
        <dbReference type="EMBL" id="RJG10903.1"/>
    </source>
</evidence>
<dbReference type="OrthoDB" id="6021410at2"/>
<dbReference type="InterPro" id="IPR032876">
    <property type="entry name" value="J_dom"/>
</dbReference>
<dbReference type="InterPro" id="IPR056490">
    <property type="entry name" value="Rcc01698_C"/>
</dbReference>
<feature type="domain" description="Tip attachment protein J" evidence="1">
    <location>
        <begin position="549"/>
        <end position="699"/>
    </location>
</feature>
<dbReference type="RefSeq" id="WP_119955035.1">
    <property type="nucleotide sequence ID" value="NZ_QYUR01000003.1"/>
</dbReference>
<dbReference type="Proteomes" id="UP000284021">
    <property type="component" value="Unassembled WGS sequence"/>
</dbReference>
<feature type="domain" description="Rcc01698-like C-terminal" evidence="2">
    <location>
        <begin position="803"/>
        <end position="900"/>
    </location>
</feature>
<evidence type="ECO:0000259" key="1">
    <source>
        <dbReference type="Pfam" id="PF13550"/>
    </source>
</evidence>